<dbReference type="PANTHER" id="PTHR40279:SF3">
    <property type="entry name" value="4-AMINOBENZOATE SYNTHASE"/>
    <property type="match status" value="1"/>
</dbReference>
<comment type="caution">
    <text evidence="3">The sequence shown here is derived from an EMBL/GenBank/DDBJ whole genome shotgun (WGS) entry which is preliminary data.</text>
</comment>
<organism evidence="3 4">
    <name type="scientific">Gibbsiella dentisursi</name>
    <dbReference type="NCBI Taxonomy" id="796890"/>
    <lineage>
        <taxon>Bacteria</taxon>
        <taxon>Pseudomonadati</taxon>
        <taxon>Pseudomonadota</taxon>
        <taxon>Gammaproteobacteria</taxon>
        <taxon>Enterobacterales</taxon>
        <taxon>Yersiniaceae</taxon>
        <taxon>Gibbsiella</taxon>
    </lineage>
</organism>
<dbReference type="Pfam" id="PF07883">
    <property type="entry name" value="Cupin_2"/>
    <property type="match status" value="1"/>
</dbReference>
<dbReference type="SUPFAM" id="SSF51182">
    <property type="entry name" value="RmlC-like cupins"/>
    <property type="match status" value="1"/>
</dbReference>
<dbReference type="PANTHER" id="PTHR40279">
    <property type="entry name" value="PQQC-LIKE PROTEIN"/>
    <property type="match status" value="1"/>
</dbReference>
<proteinExistence type="predicted"/>
<dbReference type="InterPro" id="IPR011051">
    <property type="entry name" value="RmlC_Cupin_sf"/>
</dbReference>
<evidence type="ECO:0000256" key="1">
    <source>
        <dbReference type="ARBA" id="ARBA00023002"/>
    </source>
</evidence>
<dbReference type="InterPro" id="IPR013096">
    <property type="entry name" value="Cupin_2"/>
</dbReference>
<accession>A0ABP7L5T6</accession>
<dbReference type="SMART" id="SM01236">
    <property type="entry name" value="Haem_oxygenase_2"/>
    <property type="match status" value="1"/>
</dbReference>
<dbReference type="RefSeq" id="WP_346080671.1">
    <property type="nucleotide sequence ID" value="NZ_BAABDG010000002.1"/>
</dbReference>
<dbReference type="Proteomes" id="UP001499994">
    <property type="component" value="Unassembled WGS sequence"/>
</dbReference>
<dbReference type="Gene3D" id="1.20.910.10">
    <property type="entry name" value="Heme oxygenase-like"/>
    <property type="match status" value="1"/>
</dbReference>
<name>A0ABP7L5T6_9GAMM</name>
<keyword evidence="4" id="KW-1185">Reference proteome</keyword>
<keyword evidence="1" id="KW-0560">Oxidoreductase</keyword>
<dbReference type="Pfam" id="PF14518">
    <property type="entry name" value="Haem_oxygenas_2"/>
    <property type="match status" value="1"/>
</dbReference>
<dbReference type="InterPro" id="IPR039068">
    <property type="entry name" value="PqqC-like"/>
</dbReference>
<protein>
    <recommendedName>
        <fullName evidence="2">Cupin type-2 domain-containing protein</fullName>
    </recommendedName>
</protein>
<dbReference type="SUPFAM" id="SSF48613">
    <property type="entry name" value="Heme oxygenase-like"/>
    <property type="match status" value="1"/>
</dbReference>
<sequence>MVIANKYAEIDSIWQDWINPSDLVRLAEHPLMKNFRSDKPSLQLLKSFLVQQHFYSRNFTRYLCSLIYQFNNINDVHNLMENLLEEMGIDKPGLPTHSELFQKVLRAAEIKPDLHSPFDETQQLIDSMFIYCKSDNLINGLAAMCLGAEAIVPIIYKPVYEALKYFNFSEEEIIFFPLHIEEDENHAITMVQILERLTLESPECRDEAILIGKTMINHRLNMFTGILNNFTENVENGIENADESALHQRFNSKHFVEVPEMLTPLIPRKLLHASVMKSVKYDDVFSKNRRHLVHVVDLPSHTISMTIGELEPSQETRLHRHNYETIIYIVSGHGYSIIEDQRVDWKIGDAIYIPVWSKHKHVNNDSSTCFYIACENAPLLQNLGRIALRQELS</sequence>
<dbReference type="EMBL" id="BAABDG010000002">
    <property type="protein sequence ID" value="GAA3894710.1"/>
    <property type="molecule type" value="Genomic_DNA"/>
</dbReference>
<reference evidence="4" key="1">
    <citation type="journal article" date="2019" name="Int. J. Syst. Evol. Microbiol.">
        <title>The Global Catalogue of Microorganisms (GCM) 10K type strain sequencing project: providing services to taxonomists for standard genome sequencing and annotation.</title>
        <authorList>
            <consortium name="The Broad Institute Genomics Platform"/>
            <consortium name="The Broad Institute Genome Sequencing Center for Infectious Disease"/>
            <person name="Wu L."/>
            <person name="Ma J."/>
        </authorList>
    </citation>
    <scope>NUCLEOTIDE SEQUENCE [LARGE SCALE GENOMIC DNA]</scope>
    <source>
        <strain evidence="4">JCM 17201</strain>
    </source>
</reference>
<dbReference type="InterPro" id="IPR014710">
    <property type="entry name" value="RmlC-like_jellyroll"/>
</dbReference>
<evidence type="ECO:0000313" key="4">
    <source>
        <dbReference type="Proteomes" id="UP001499994"/>
    </source>
</evidence>
<feature type="domain" description="Cupin type-2" evidence="2">
    <location>
        <begin position="309"/>
        <end position="370"/>
    </location>
</feature>
<gene>
    <name evidence="3" type="ORF">GCM10022405_20240</name>
</gene>
<dbReference type="InterPro" id="IPR016084">
    <property type="entry name" value="Haem_Oase-like_multi-hlx"/>
</dbReference>
<dbReference type="Gene3D" id="2.60.120.10">
    <property type="entry name" value="Jelly Rolls"/>
    <property type="match status" value="1"/>
</dbReference>
<evidence type="ECO:0000259" key="2">
    <source>
        <dbReference type="Pfam" id="PF07883"/>
    </source>
</evidence>
<evidence type="ECO:0000313" key="3">
    <source>
        <dbReference type="EMBL" id="GAA3894710.1"/>
    </source>
</evidence>